<dbReference type="EMBL" id="JAAXCZ010000026">
    <property type="protein sequence ID" value="MBC2385303.1"/>
    <property type="molecule type" value="Genomic_DNA"/>
</dbReference>
<accession>A0ABR6TID0</accession>
<sequence>MSAQLRYPLHLTSEQLDALKRLLDTASASEADPDAEVFKLMDLVREARRQRALVQKPESN</sequence>
<gene>
    <name evidence="1" type="ORF">HF209_30575</name>
</gene>
<dbReference type="Proteomes" id="UP000534677">
    <property type="component" value="Unassembled WGS sequence"/>
</dbReference>
<keyword evidence="2" id="KW-1185">Reference proteome</keyword>
<organism evidence="1 2">
    <name type="scientific">Pseudomonas cremoris</name>
    <dbReference type="NCBI Taxonomy" id="2724178"/>
    <lineage>
        <taxon>Bacteria</taxon>
        <taxon>Pseudomonadati</taxon>
        <taxon>Pseudomonadota</taxon>
        <taxon>Gammaproteobacteria</taxon>
        <taxon>Pseudomonadales</taxon>
        <taxon>Pseudomonadaceae</taxon>
        <taxon>Pseudomonas</taxon>
    </lineage>
</organism>
<evidence type="ECO:0000313" key="1">
    <source>
        <dbReference type="EMBL" id="MBC2385303.1"/>
    </source>
</evidence>
<evidence type="ECO:0000313" key="2">
    <source>
        <dbReference type="Proteomes" id="UP000534677"/>
    </source>
</evidence>
<protein>
    <submittedName>
        <fullName evidence="1">Uncharacterized protein</fullName>
    </submittedName>
</protein>
<proteinExistence type="predicted"/>
<dbReference type="RefSeq" id="WP_185710754.1">
    <property type="nucleotide sequence ID" value="NZ_JAAXCZ010000026.1"/>
</dbReference>
<reference evidence="1 2" key="1">
    <citation type="submission" date="2020-04" db="EMBL/GenBank/DDBJ databases">
        <title>Pseudomonas crami sp. nov., a novel proteolytic bacterial species isolated from cream.</title>
        <authorList>
            <person name="Hofmann K."/>
            <person name="Woller A."/>
            <person name="Huptas C."/>
            <person name="Wenning M."/>
            <person name="Scherer S."/>
            <person name="Doll E.V."/>
        </authorList>
    </citation>
    <scope>NUCLEOTIDE SEQUENCE [LARGE SCALE GENOMIC DNA]</scope>
    <source>
        <strain evidence="1 2">WS 5096</strain>
    </source>
</reference>
<name>A0ABR6TID0_9PSED</name>
<comment type="caution">
    <text evidence="1">The sequence shown here is derived from an EMBL/GenBank/DDBJ whole genome shotgun (WGS) entry which is preliminary data.</text>
</comment>